<proteinExistence type="predicted"/>
<accession>A0AAE0FN26</accession>
<feature type="region of interest" description="Disordered" evidence="2">
    <location>
        <begin position="308"/>
        <end position="365"/>
    </location>
</feature>
<keyword evidence="4" id="KW-1185">Reference proteome</keyword>
<dbReference type="EMBL" id="LGRX02016526">
    <property type="protein sequence ID" value="KAK3261981.1"/>
    <property type="molecule type" value="Genomic_DNA"/>
</dbReference>
<organism evidence="3 4">
    <name type="scientific">Cymbomonas tetramitiformis</name>
    <dbReference type="NCBI Taxonomy" id="36881"/>
    <lineage>
        <taxon>Eukaryota</taxon>
        <taxon>Viridiplantae</taxon>
        <taxon>Chlorophyta</taxon>
        <taxon>Pyramimonadophyceae</taxon>
        <taxon>Pyramimonadales</taxon>
        <taxon>Pyramimonadaceae</taxon>
        <taxon>Cymbomonas</taxon>
    </lineage>
</organism>
<feature type="compositionally biased region" description="Polar residues" evidence="2">
    <location>
        <begin position="338"/>
        <end position="351"/>
    </location>
</feature>
<dbReference type="AlphaFoldDB" id="A0AAE0FN26"/>
<protein>
    <submittedName>
        <fullName evidence="3">Uncharacterized protein</fullName>
    </submittedName>
</protein>
<feature type="compositionally biased region" description="Basic and acidic residues" evidence="2">
    <location>
        <begin position="461"/>
        <end position="471"/>
    </location>
</feature>
<evidence type="ECO:0000256" key="2">
    <source>
        <dbReference type="SAM" id="MobiDB-lite"/>
    </source>
</evidence>
<evidence type="ECO:0000313" key="4">
    <source>
        <dbReference type="Proteomes" id="UP001190700"/>
    </source>
</evidence>
<name>A0AAE0FN26_9CHLO</name>
<evidence type="ECO:0000256" key="1">
    <source>
        <dbReference type="SAM" id="Coils"/>
    </source>
</evidence>
<sequence>MMATCTTRMTNTFSLQDANRDSEETTMRLRLAEALARHKQMLAAEETEDVLGFGRLQYSLSQETVSKTATKASPSKEPAGNRWTSQQLMSYITKILKRDNEDFVDGNSSDKLSAVTPLARMFYTNCSRHQVKIYDPVFGEIVKDISLKELLDDVAEKENPWEVLKLYAEQWARGRAAMLRSATHAEFEKLMQQLEELQQEEEDDVVESEVKRVKCRKRFQSGQRAAVRRFELLEAKKAQKAMLLQKAAVNAKKMQLKKKSLVTQSADPEDRNTLIDKAAAEQLADMEKLLRSLEQKAAHKALAAIASKKEELEEESEADCRQARPARDDSRTQEGRKPTTSANRHFNQNKPLSIDEDRDPYGGDLASSSCNGAMHFHLGSEARPDGYIAPAPDIVQRAVKESNAWKSGQTAAVLDQYAGGHAGAAANPNRTDMESLGKPLHRASAPVEMVEFAFNGGDLRRGPGLRAEKSEPVLPSSRKPMKKWMHERPESPSWVPRAHFEEAATAGPAWKFALDGDHVGSQDLGPYLQEKRANGGEAASREPWRASTVANHRQSSEFLVYDPNGARDDLELPNMRPRASKRDCRRSRSMGPMDTVEGLIEDDSQPHYNPVHSVQTDRPRRNRFVNSMKDHIKRFAATCQQTATEGNLEHVRRHLVLQGKAMSAFKLSDSLLHFGHGVDQGVERLDKHGNVVADEMNGYDGADTGFLLVAAVHQALLNDEEVTKGVASVMIDELVQNLNIKYSVEGVEEEVLDVGIREHGLLGSGFKIAIEDGDVVAARVVLVGSELDGG</sequence>
<feature type="compositionally biased region" description="Basic and acidic residues" evidence="2">
    <location>
        <begin position="318"/>
        <end position="337"/>
    </location>
</feature>
<keyword evidence="1" id="KW-0175">Coiled coil</keyword>
<dbReference type="Proteomes" id="UP001190700">
    <property type="component" value="Unassembled WGS sequence"/>
</dbReference>
<feature type="region of interest" description="Disordered" evidence="2">
    <location>
        <begin position="461"/>
        <end position="489"/>
    </location>
</feature>
<gene>
    <name evidence="3" type="ORF">CYMTET_29143</name>
</gene>
<reference evidence="3 4" key="1">
    <citation type="journal article" date="2015" name="Genome Biol. Evol.">
        <title>Comparative Genomics of a Bacterivorous Green Alga Reveals Evolutionary Causalities and Consequences of Phago-Mixotrophic Mode of Nutrition.</title>
        <authorList>
            <person name="Burns J.A."/>
            <person name="Paasch A."/>
            <person name="Narechania A."/>
            <person name="Kim E."/>
        </authorList>
    </citation>
    <scope>NUCLEOTIDE SEQUENCE [LARGE SCALE GENOMIC DNA]</scope>
    <source>
        <strain evidence="3 4">PLY_AMNH</strain>
    </source>
</reference>
<comment type="caution">
    <text evidence="3">The sequence shown here is derived from an EMBL/GenBank/DDBJ whole genome shotgun (WGS) entry which is preliminary data.</text>
</comment>
<evidence type="ECO:0000313" key="3">
    <source>
        <dbReference type="EMBL" id="KAK3261981.1"/>
    </source>
</evidence>
<feature type="coiled-coil region" evidence="1">
    <location>
        <begin position="180"/>
        <end position="211"/>
    </location>
</feature>